<protein>
    <submittedName>
        <fullName evidence="1">Uncharacterized protein</fullName>
    </submittedName>
</protein>
<organism evidence="1 2">
    <name type="scientific">Arachis hypogaea</name>
    <name type="common">Peanut</name>
    <dbReference type="NCBI Taxonomy" id="3818"/>
    <lineage>
        <taxon>Eukaryota</taxon>
        <taxon>Viridiplantae</taxon>
        <taxon>Streptophyta</taxon>
        <taxon>Embryophyta</taxon>
        <taxon>Tracheophyta</taxon>
        <taxon>Spermatophyta</taxon>
        <taxon>Magnoliopsida</taxon>
        <taxon>eudicotyledons</taxon>
        <taxon>Gunneridae</taxon>
        <taxon>Pentapetalae</taxon>
        <taxon>rosids</taxon>
        <taxon>fabids</taxon>
        <taxon>Fabales</taxon>
        <taxon>Fabaceae</taxon>
        <taxon>Papilionoideae</taxon>
        <taxon>50 kb inversion clade</taxon>
        <taxon>dalbergioids sensu lato</taxon>
        <taxon>Dalbergieae</taxon>
        <taxon>Pterocarpus clade</taxon>
        <taxon>Arachis</taxon>
    </lineage>
</organism>
<keyword evidence="2" id="KW-1185">Reference proteome</keyword>
<evidence type="ECO:0000313" key="2">
    <source>
        <dbReference type="Proteomes" id="UP000289738"/>
    </source>
</evidence>
<reference evidence="1 2" key="1">
    <citation type="submission" date="2019-01" db="EMBL/GenBank/DDBJ databases">
        <title>Sequencing of cultivated peanut Arachis hypogaea provides insights into genome evolution and oil improvement.</title>
        <authorList>
            <person name="Chen X."/>
        </authorList>
    </citation>
    <scope>NUCLEOTIDE SEQUENCE [LARGE SCALE GENOMIC DNA]</scope>
    <source>
        <strain evidence="2">cv. Fuhuasheng</strain>
        <tissue evidence="1">Leaves</tissue>
    </source>
</reference>
<evidence type="ECO:0000313" key="1">
    <source>
        <dbReference type="EMBL" id="RYQ94799.1"/>
    </source>
</evidence>
<dbReference type="AlphaFoldDB" id="A0A444XYS4"/>
<dbReference type="Proteomes" id="UP000289738">
    <property type="component" value="Chromosome B08"/>
</dbReference>
<accession>A0A444XYS4</accession>
<comment type="caution">
    <text evidence="1">The sequence shown here is derived from an EMBL/GenBank/DDBJ whole genome shotgun (WGS) entry which is preliminary data.</text>
</comment>
<sequence length="69" mass="8023">MGSTNFAIVRKQLNELQSRIEAGENYEDAFVAVLGKDQPDRVRCYRTSVTRSSLRKDEKIRQVKVEYND</sequence>
<proteinExistence type="predicted"/>
<name>A0A444XYS4_ARAHY</name>
<gene>
    <name evidence="1" type="ORF">Ahy_B08g089734</name>
</gene>
<dbReference type="EMBL" id="SDMP01000018">
    <property type="protein sequence ID" value="RYQ94799.1"/>
    <property type="molecule type" value="Genomic_DNA"/>
</dbReference>